<evidence type="ECO:0000256" key="6">
    <source>
        <dbReference type="ARBA" id="ARBA00022989"/>
    </source>
</evidence>
<evidence type="ECO:0000256" key="4">
    <source>
        <dbReference type="ARBA" id="ARBA00022692"/>
    </source>
</evidence>
<comment type="subcellular location">
    <subcellularLocation>
        <location evidence="1">Cell membrane</location>
        <topology evidence="1">Multi-pass membrane protein</topology>
    </subcellularLocation>
</comment>
<dbReference type="EMBL" id="QXFM01000030">
    <property type="protein sequence ID" value="RIV90894.1"/>
    <property type="molecule type" value="Genomic_DNA"/>
</dbReference>
<dbReference type="InterPro" id="IPR013426">
    <property type="entry name" value="EpsH-like"/>
</dbReference>
<accession>A0A3A1PAS8</accession>
<evidence type="ECO:0000256" key="5">
    <source>
        <dbReference type="ARBA" id="ARBA00022801"/>
    </source>
</evidence>
<keyword evidence="2" id="KW-1003">Cell membrane</keyword>
<dbReference type="EC" id="3.4.22.-" evidence="10"/>
<comment type="caution">
    <text evidence="10">The sequence shown here is derived from an EMBL/GenBank/DDBJ whole genome shotgun (WGS) entry which is preliminary data.</text>
</comment>
<evidence type="ECO:0000313" key="10">
    <source>
        <dbReference type="EMBL" id="RIV90894.1"/>
    </source>
</evidence>
<keyword evidence="5 10" id="KW-0378">Hydrolase</keyword>
<evidence type="ECO:0000256" key="3">
    <source>
        <dbReference type="ARBA" id="ARBA00022670"/>
    </source>
</evidence>
<feature type="transmembrane region" description="Helical" evidence="8">
    <location>
        <begin position="132"/>
        <end position="150"/>
    </location>
</feature>
<dbReference type="Pfam" id="PF09721">
    <property type="entry name" value="Exosortase_EpsH"/>
    <property type="match status" value="1"/>
</dbReference>
<evidence type="ECO:0000256" key="2">
    <source>
        <dbReference type="ARBA" id="ARBA00022475"/>
    </source>
</evidence>
<feature type="transmembrane region" description="Helical" evidence="8">
    <location>
        <begin position="225"/>
        <end position="244"/>
    </location>
</feature>
<proteinExistence type="predicted"/>
<keyword evidence="6 8" id="KW-1133">Transmembrane helix</keyword>
<feature type="domain" description="Methanolan biosynthesis EpsI" evidence="9">
    <location>
        <begin position="323"/>
        <end position="507"/>
    </location>
</feature>
<organism evidence="10 11">
    <name type="scientific">Aurantiacibacter xanthus</name>
    <dbReference type="NCBI Taxonomy" id="1784712"/>
    <lineage>
        <taxon>Bacteria</taxon>
        <taxon>Pseudomonadati</taxon>
        <taxon>Pseudomonadota</taxon>
        <taxon>Alphaproteobacteria</taxon>
        <taxon>Sphingomonadales</taxon>
        <taxon>Erythrobacteraceae</taxon>
        <taxon>Aurantiacibacter</taxon>
    </lineage>
</organism>
<dbReference type="NCBIfam" id="TIGR03109">
    <property type="entry name" value="exosort_XrtA"/>
    <property type="match status" value="1"/>
</dbReference>
<dbReference type="Proteomes" id="UP000265366">
    <property type="component" value="Unassembled WGS sequence"/>
</dbReference>
<dbReference type="InterPro" id="IPR017540">
    <property type="entry name" value="Exosortase-1"/>
</dbReference>
<keyword evidence="11" id="KW-1185">Reference proteome</keyword>
<evidence type="ECO:0000256" key="7">
    <source>
        <dbReference type="ARBA" id="ARBA00023136"/>
    </source>
</evidence>
<dbReference type="GO" id="GO:0005886">
    <property type="term" value="C:plasma membrane"/>
    <property type="evidence" value="ECO:0007669"/>
    <property type="project" value="UniProtKB-SubCell"/>
</dbReference>
<feature type="transmembrane region" description="Helical" evidence="8">
    <location>
        <begin position="313"/>
        <end position="335"/>
    </location>
</feature>
<evidence type="ECO:0000256" key="1">
    <source>
        <dbReference type="ARBA" id="ARBA00004651"/>
    </source>
</evidence>
<keyword evidence="4 8" id="KW-0812">Transmembrane</keyword>
<dbReference type="RefSeq" id="WP_119591797.1">
    <property type="nucleotide sequence ID" value="NZ_QXFM01000030.1"/>
</dbReference>
<dbReference type="InterPro" id="IPR019127">
    <property type="entry name" value="Exosortase"/>
</dbReference>
<dbReference type="Pfam" id="PF11984">
    <property type="entry name" value="DUF3485"/>
    <property type="match status" value="1"/>
</dbReference>
<keyword evidence="7 8" id="KW-0472">Membrane</keyword>
<keyword evidence="3" id="KW-0645">Protease</keyword>
<evidence type="ECO:0000313" key="11">
    <source>
        <dbReference type="Proteomes" id="UP000265366"/>
    </source>
</evidence>
<feature type="transmembrane region" description="Helical" evidence="8">
    <location>
        <begin position="264"/>
        <end position="285"/>
    </location>
</feature>
<evidence type="ECO:0000256" key="8">
    <source>
        <dbReference type="SAM" id="Phobius"/>
    </source>
</evidence>
<dbReference type="OrthoDB" id="9797363at2"/>
<dbReference type="GO" id="GO:0008233">
    <property type="term" value="F:peptidase activity"/>
    <property type="evidence" value="ECO:0007669"/>
    <property type="project" value="UniProtKB-KW"/>
</dbReference>
<dbReference type="GO" id="GO:0006508">
    <property type="term" value="P:proteolysis"/>
    <property type="evidence" value="ECO:0007669"/>
    <property type="project" value="UniProtKB-KW"/>
</dbReference>
<protein>
    <submittedName>
        <fullName evidence="10">Exosortase A</fullName>
        <ecNumber evidence="10">3.4.22.-</ecNumber>
    </submittedName>
</protein>
<feature type="transmembrane region" description="Helical" evidence="8">
    <location>
        <begin position="26"/>
        <end position="45"/>
    </location>
</feature>
<sequence length="518" mass="56240">MRLEAISSPTRAPLTESIAPQWRAPLLHLALAWAALLALFAGEWVTMAGHWWSNSTYNHILFVPPILAWLVWQRLPELARLTPRAWWPGLLALAGAMLVWLLGNISGLATASQLGAVAMLPATALALLGPRVAYALLFPLFYSLFLVPFGDELVPVLQMITADITIALTHASGIPAEIEGVFIDTPVGLFEVAEACSGVKFLVAMVALGTLIANQCYRSVWRRMAFLAASVIVPIIANGVRAWGTIYIAQFQGIEFAAGFDHIFYGWIFFAVVMAVLIGAGWRFFDRRVDEPAIDLAGIEGARWIARLERFAAPGWAVLAGVFALALGATAWAGAARAVEAPLPQAIVLPQVAGWEQVPTVQAWSWRPDSPGADRRLFGTYRSATGQRVDVFLAYYAAQEEGREAGAYGEGAQPLDTEWRWLGEAPAIDGGKGDRLQAVGLHPRLAMTWYRHGDWTGSSRLELKALTMRDRLLFTARPTATMIVSAEGGGEEAQAAIADFLDAIGPSGKWMDRIVGLD</sequence>
<dbReference type="NCBIfam" id="TIGR02602">
    <property type="entry name" value="8TM_EpsH"/>
    <property type="match status" value="1"/>
</dbReference>
<feature type="transmembrane region" description="Helical" evidence="8">
    <location>
        <begin position="192"/>
        <end position="213"/>
    </location>
</feature>
<dbReference type="AlphaFoldDB" id="A0A3A1PAS8"/>
<dbReference type="NCBIfam" id="TIGR02914">
    <property type="entry name" value="EpsI_fam"/>
    <property type="match status" value="1"/>
</dbReference>
<feature type="transmembrane region" description="Helical" evidence="8">
    <location>
        <begin position="85"/>
        <end position="102"/>
    </location>
</feature>
<dbReference type="InterPro" id="IPR014263">
    <property type="entry name" value="Methanolan_biosynth_EpsI"/>
</dbReference>
<reference evidence="10 11" key="1">
    <citation type="submission" date="2018-08" db="EMBL/GenBank/DDBJ databases">
        <title>Erythrobacter zhengii sp.nov., a bacterium isolated from deep-sea sediment.</title>
        <authorList>
            <person name="Fang C."/>
            <person name="Wu Y.-H."/>
            <person name="Sun C."/>
            <person name="Wang H."/>
            <person name="Cheng H."/>
            <person name="Meng F.-X."/>
            <person name="Wang C.-S."/>
            <person name="Xu X.-W."/>
        </authorList>
    </citation>
    <scope>NUCLEOTIDE SEQUENCE [LARGE SCALE GENOMIC DNA]</scope>
    <source>
        <strain evidence="10 11">CCTCC AB 2015396</strain>
    </source>
</reference>
<dbReference type="NCBIfam" id="TIGR04178">
    <property type="entry name" value="exo_archaeo"/>
    <property type="match status" value="1"/>
</dbReference>
<dbReference type="InterPro" id="IPR026392">
    <property type="entry name" value="Exo/Archaeosortase_dom"/>
</dbReference>
<gene>
    <name evidence="10" type="primary">xrtA</name>
    <name evidence="10" type="ORF">D2V17_03760</name>
</gene>
<evidence type="ECO:0000259" key="9">
    <source>
        <dbReference type="Pfam" id="PF11984"/>
    </source>
</evidence>
<name>A0A3A1PAS8_9SPHN</name>